<evidence type="ECO:0000256" key="1">
    <source>
        <dbReference type="SAM" id="MobiDB-lite"/>
    </source>
</evidence>
<dbReference type="HOGENOM" id="CLU_1331056_0_0_6"/>
<dbReference type="Proteomes" id="UP000005953">
    <property type="component" value="Unassembled WGS sequence"/>
</dbReference>
<dbReference type="Pfam" id="PF14559">
    <property type="entry name" value="TPR_19"/>
    <property type="match status" value="1"/>
</dbReference>
<sequence>MVAKTVRLMAVSAVLILAGCQTIPLNEPVAAQDARRQANEPEQIEVPDAPEDGGQASDAIPVVESQADVMSSETTADTSDQPDTVTASEPEEPAPSPERVVTRLQQQALQLQAEGRWAEAELILERALRIDAEKVDIYHQLATVRLGQQRFSEAEQIALKGLSLTDETPKYKASLWEVIAQCRSAMGNVSGATEARTEMRRWMAAE</sequence>
<feature type="chain" id="PRO_5002666471" evidence="2">
    <location>
        <begin position="19"/>
        <end position="206"/>
    </location>
</feature>
<gene>
    <name evidence="3" type="ORF">MED297_12557</name>
</gene>
<dbReference type="PROSITE" id="PS51257">
    <property type="entry name" value="PROKAR_LIPOPROTEIN"/>
    <property type="match status" value="1"/>
</dbReference>
<dbReference type="EMBL" id="AAOE01000009">
    <property type="protein sequence ID" value="EAR09561.1"/>
    <property type="molecule type" value="Genomic_DNA"/>
</dbReference>
<reference evidence="3 4" key="1">
    <citation type="submission" date="2006-02" db="EMBL/GenBank/DDBJ databases">
        <authorList>
            <person name="Pinhassi J."/>
            <person name="Pedros-Alio C."/>
            <person name="Ferriera S."/>
            <person name="Johnson J."/>
            <person name="Kravitz S."/>
            <person name="Halpern A."/>
            <person name="Remington K."/>
            <person name="Beeson K."/>
            <person name="Tran B."/>
            <person name="Rogers Y.-H."/>
            <person name="Friedman R."/>
            <person name="Venter J.C."/>
        </authorList>
    </citation>
    <scope>NUCLEOTIDE SEQUENCE [LARGE SCALE GENOMIC DNA]</scope>
    <source>
        <strain evidence="3 4">MED297</strain>
    </source>
</reference>
<dbReference type="AlphaFoldDB" id="A4BE83"/>
<feature type="region of interest" description="Disordered" evidence="1">
    <location>
        <begin position="31"/>
        <end position="99"/>
    </location>
</feature>
<dbReference type="STRING" id="314283.MED297_12557"/>
<keyword evidence="2" id="KW-0732">Signal</keyword>
<evidence type="ECO:0000256" key="2">
    <source>
        <dbReference type="SAM" id="SignalP"/>
    </source>
</evidence>
<dbReference type="OrthoDB" id="6199253at2"/>
<feature type="signal peptide" evidence="2">
    <location>
        <begin position="1"/>
        <end position="18"/>
    </location>
</feature>
<feature type="compositionally biased region" description="Polar residues" evidence="1">
    <location>
        <begin position="68"/>
        <end position="86"/>
    </location>
</feature>
<keyword evidence="4" id="KW-1185">Reference proteome</keyword>
<dbReference type="SUPFAM" id="SSF48452">
    <property type="entry name" value="TPR-like"/>
    <property type="match status" value="1"/>
</dbReference>
<dbReference type="Gene3D" id="1.25.40.10">
    <property type="entry name" value="Tetratricopeptide repeat domain"/>
    <property type="match status" value="1"/>
</dbReference>
<evidence type="ECO:0000313" key="4">
    <source>
        <dbReference type="Proteomes" id="UP000005953"/>
    </source>
</evidence>
<feature type="compositionally biased region" description="Acidic residues" evidence="1">
    <location>
        <begin position="42"/>
        <end position="51"/>
    </location>
</feature>
<proteinExistence type="predicted"/>
<accession>A4BE83</accession>
<name>A4BE83_9GAMM</name>
<comment type="caution">
    <text evidence="3">The sequence shown here is derived from an EMBL/GenBank/DDBJ whole genome shotgun (WGS) entry which is preliminary data.</text>
</comment>
<organism evidence="3 4">
    <name type="scientific">Reinekea blandensis MED297</name>
    <dbReference type="NCBI Taxonomy" id="314283"/>
    <lineage>
        <taxon>Bacteria</taxon>
        <taxon>Pseudomonadati</taxon>
        <taxon>Pseudomonadota</taxon>
        <taxon>Gammaproteobacteria</taxon>
        <taxon>Oceanospirillales</taxon>
        <taxon>Saccharospirillaceae</taxon>
        <taxon>Reinekea</taxon>
    </lineage>
</organism>
<dbReference type="InterPro" id="IPR011990">
    <property type="entry name" value="TPR-like_helical_dom_sf"/>
</dbReference>
<evidence type="ECO:0000313" key="3">
    <source>
        <dbReference type="EMBL" id="EAR09561.1"/>
    </source>
</evidence>
<protein>
    <submittedName>
        <fullName evidence="3">Uncharacterized protein</fullName>
    </submittedName>
</protein>
<dbReference type="RefSeq" id="WP_008042268.1">
    <property type="nucleotide sequence ID" value="NZ_CH724149.1"/>
</dbReference>